<dbReference type="Gene3D" id="2.40.10.10">
    <property type="entry name" value="Trypsin-like serine proteases"/>
    <property type="match status" value="2"/>
</dbReference>
<sequence>MTVGDEPASGSGDGPDDDGRLAGAGEPTVSVAVFQVLAADGGVTGAGFLTDEGTGFTCAHVVRRAGGSPGDRVEVVFPHLPDAPRVMADVVAEGWRAPEADDVAVLRLEAVPAGARGMAVGVSAGCRGHRVFSFGFPAQAPQGGHFGYAEAGDLLPAGNGAVHLLQLTRANDLTTGFSGAPVVDEVTGLVIGMVSSIASSDVHGKGLGIAYATPAEVLRDVRPRLAEHQVCPYLGLEPFTARHADWFHGRGAALERVLAALGENRRLLMLLGPSGAGKSSLVNAAVLPALAKGAVPGSDRWLPVYARPGRDLLTQLEDAGLPGAAADGLAAAAGARLAVEPDHDRLLLVIDQFEEILAQLAPVSDRGADGGRPRAVDQLVELADSHADVTVLLVMRNDFYAPLDALAPGLMNAAVPGLCNIPATLSRPELKEIINRPAAAVGLPLEADLADRIVNDILDTGPTARHAPVTLLPALELALRQLWVRRRREDGSLTHAAYEKIGKVTGSLTAWCNRALGQLPGDQHPTAQRILTALVRPADETNGIPATRRLVSLTRLRALAADPKLTRPAADAAFDVVLEALTRYRIVTTGTTTPPGAASGEPAAELIHDALIRDWADLRDWVAQDHQFQVWHLRAAEQQTRHARSRLPGDLLDGSLLAEGEEWAGQRPLPAEITSLLEASRQRQQADIQRQQADIRRTRRINTILAGLLALTLIATGIAFYQRQTAIGQRDRAASAQVAGTAQSVRRTDPELARRLAVASGRLAGTPESWSALLALRNQWEDDALKLPGFVATESDLDGTGQTFVGAAGTRVEFWNVKARVKTGSYTAPARVHQVDLSDDGKTATVSTDDGYTRLLDVSSARPRTTHTYPTAKESTGLWPRTTVSPLGTYLMTESIEATDTAVETTLAIWDTRTVRKIITMSSRGPVSFLADSSFSPDERVLSLPSGGQGKPFTWFDTHTKKKLPVPLPYGVKATDIQGPVVFSPDGKSVALTLKGGKINVFDRRGGGHLGTELKGAEDPDYPLYFSHDGRFLVRNAIVWDTEALRASEPVMRYATTQSECHPLTPLRFTADDSKLRCAGTDGVVRSLDVRAFTKTPESTGGYYDEGAVSLDRSTFALRTRNDIEIWSPLSRTKRSTMTSVVGSTGQLVDKMQPSRDGRLLAVVADTQIEIWDTAKKKPSLLGSLSILEKDQSGGATQPYPFAPDKAVAFSPDSKSLAVQVVKAQTNTLTFWDLTTMRRIREVHADLGYPSNGGAVFFQPDGKSVIAAPNLGRVAFPSGRVITKGAPSLEVDSTSDDGATIYTYPRKFRPYIRLWDAQTLLPEGNDLRTGAVTPPLLTPERASAASSDGRLFATVHQSGPTYQIKVWDSRTRTQLGAPLTGYIDEIVALAFAPDGSALTSMDRYGRFFTYTIAPAQLIRDLCAKSGPLTEQEWKTYIPDIPYRKTC</sequence>
<evidence type="ECO:0000256" key="3">
    <source>
        <dbReference type="SAM" id="MobiDB-lite"/>
    </source>
</evidence>
<dbReference type="SUPFAM" id="SSF50969">
    <property type="entry name" value="YVTN repeat-like/Quinoprotein amine dehydrogenase"/>
    <property type="match status" value="1"/>
</dbReference>
<dbReference type="KEGG" id="slk:SLUN_38715"/>
<dbReference type="SUPFAM" id="SSF50998">
    <property type="entry name" value="Quinoprotein alcohol dehydrogenase-like"/>
    <property type="match status" value="1"/>
</dbReference>
<dbReference type="InterPro" id="IPR009003">
    <property type="entry name" value="Peptidase_S1_PA"/>
</dbReference>
<dbReference type="EMBL" id="CP026305">
    <property type="protein sequence ID" value="AVZ77961.1"/>
    <property type="molecule type" value="Genomic_DNA"/>
</dbReference>
<dbReference type="Gene3D" id="3.40.50.300">
    <property type="entry name" value="P-loop containing nucleotide triphosphate hydrolases"/>
    <property type="match status" value="1"/>
</dbReference>
<dbReference type="InterPro" id="IPR043504">
    <property type="entry name" value="Peptidase_S1_PA_chymotrypsin"/>
</dbReference>
<protein>
    <recommendedName>
        <fullName evidence="4">Novel STAND NTPase 1 domain-containing protein</fullName>
    </recommendedName>
</protein>
<dbReference type="Pfam" id="PF20703">
    <property type="entry name" value="nSTAND1"/>
    <property type="match status" value="1"/>
</dbReference>
<evidence type="ECO:0000313" key="5">
    <source>
        <dbReference type="EMBL" id="AVZ77961.1"/>
    </source>
</evidence>
<keyword evidence="5" id="KW-0614">Plasmid</keyword>
<dbReference type="Pfam" id="PF13365">
    <property type="entry name" value="Trypsin_2"/>
    <property type="match status" value="1"/>
</dbReference>
<dbReference type="PANTHER" id="PTHR22847">
    <property type="entry name" value="WD40 REPEAT PROTEIN"/>
    <property type="match status" value="1"/>
</dbReference>
<geneLocation type="plasmid" evidence="6">
    <name>pslun1</name>
</geneLocation>
<dbReference type="Gene3D" id="2.130.10.10">
    <property type="entry name" value="YVTN repeat-like/Quinoprotein amine dehydrogenase"/>
    <property type="match status" value="3"/>
</dbReference>
<evidence type="ECO:0000259" key="4">
    <source>
        <dbReference type="Pfam" id="PF20703"/>
    </source>
</evidence>
<accession>A0A2R4TFR5</accession>
<evidence type="ECO:0000256" key="1">
    <source>
        <dbReference type="ARBA" id="ARBA00022574"/>
    </source>
</evidence>
<feature type="compositionally biased region" description="Low complexity" evidence="3">
    <location>
        <begin position="1"/>
        <end position="10"/>
    </location>
</feature>
<proteinExistence type="predicted"/>
<dbReference type="InterPro" id="IPR049052">
    <property type="entry name" value="nSTAND1"/>
</dbReference>
<keyword evidence="6" id="KW-1185">Reference proteome</keyword>
<dbReference type="InterPro" id="IPR027417">
    <property type="entry name" value="P-loop_NTPase"/>
</dbReference>
<evidence type="ECO:0000256" key="2">
    <source>
        <dbReference type="ARBA" id="ARBA00022737"/>
    </source>
</evidence>
<dbReference type="InterPro" id="IPR015943">
    <property type="entry name" value="WD40/YVTN_repeat-like_dom_sf"/>
</dbReference>
<dbReference type="PANTHER" id="PTHR22847:SF637">
    <property type="entry name" value="WD REPEAT DOMAIN 5B"/>
    <property type="match status" value="1"/>
</dbReference>
<organism evidence="5 6">
    <name type="scientific">Streptomyces lunaelactis</name>
    <dbReference type="NCBI Taxonomy" id="1535768"/>
    <lineage>
        <taxon>Bacteria</taxon>
        <taxon>Bacillati</taxon>
        <taxon>Actinomycetota</taxon>
        <taxon>Actinomycetes</taxon>
        <taxon>Kitasatosporales</taxon>
        <taxon>Streptomycetaceae</taxon>
        <taxon>Streptomyces</taxon>
    </lineage>
</organism>
<feature type="region of interest" description="Disordered" evidence="3">
    <location>
        <begin position="1"/>
        <end position="24"/>
    </location>
</feature>
<dbReference type="InterPro" id="IPR011047">
    <property type="entry name" value="Quinoprotein_ADH-like_sf"/>
</dbReference>
<dbReference type="SUPFAM" id="SSF50494">
    <property type="entry name" value="Trypsin-like serine proteases"/>
    <property type="match status" value="1"/>
</dbReference>
<dbReference type="SUPFAM" id="SSF52540">
    <property type="entry name" value="P-loop containing nucleoside triphosphate hydrolases"/>
    <property type="match status" value="1"/>
</dbReference>
<keyword evidence="2" id="KW-0677">Repeat</keyword>
<dbReference type="InterPro" id="IPR011044">
    <property type="entry name" value="Quino_amine_DH_bsu"/>
</dbReference>
<evidence type="ECO:0000313" key="6">
    <source>
        <dbReference type="Proteomes" id="UP000244201"/>
    </source>
</evidence>
<reference evidence="5 6" key="1">
    <citation type="submission" date="2018-01" db="EMBL/GenBank/DDBJ databases">
        <title>Complete genome sequence of Streptomyces lunaelactis MM109T, a Ferroverdin A producer isolated from cave moonmilk deposits.</title>
        <authorList>
            <person name="Naome A."/>
            <person name="Martinet L."/>
            <person name="Maciejewska M."/>
            <person name="Anderssen S."/>
            <person name="Adam D."/>
            <person name="Tenconi E."/>
            <person name="Deflandre B."/>
            <person name="Arguelles-Arias A."/>
            <person name="Calusinska M."/>
            <person name="Copieters W."/>
            <person name="Karim L."/>
            <person name="Hanikenne M."/>
            <person name="Baurain D."/>
            <person name="van Wezel G."/>
            <person name="Smargiasso N."/>
            <person name="de Pauw E."/>
            <person name="Delfosse P."/>
            <person name="Rigali S."/>
        </authorList>
    </citation>
    <scope>NUCLEOTIDE SEQUENCE [LARGE SCALE GENOMIC DNA]</scope>
    <source>
        <strain evidence="5 6">MM109</strain>
        <plasmid evidence="6">Plasmid pslun1</plasmid>
    </source>
</reference>
<dbReference type="Proteomes" id="UP000244201">
    <property type="component" value="Plasmid pSLUN1"/>
</dbReference>
<name>A0A2R4TFR5_9ACTN</name>
<keyword evidence="1" id="KW-0853">WD repeat</keyword>
<gene>
    <name evidence="5" type="ORF">SLUN_38715</name>
</gene>
<feature type="domain" description="Novel STAND NTPase 1" evidence="4">
    <location>
        <begin position="232"/>
        <end position="643"/>
    </location>
</feature>